<proteinExistence type="predicted"/>
<reference evidence="2 3" key="1">
    <citation type="submission" date="2017-02" db="EMBL/GenBank/DDBJ databases">
        <authorList>
            <person name="Jeong S."/>
        </authorList>
    </citation>
    <scope>NUCLEOTIDE SEQUENCE [LARGE SCALE GENOMIC DNA]</scope>
    <source>
        <strain evidence="2 3">RMAR6-6</strain>
    </source>
</reference>
<evidence type="ECO:0000313" key="2">
    <source>
        <dbReference type="EMBL" id="AQQ07624.1"/>
    </source>
</evidence>
<accession>A0ABM6IAT5</accession>
<dbReference type="EMBL" id="CP019630">
    <property type="protein sequence ID" value="AQQ07624.1"/>
    <property type="molecule type" value="Genomic_DNA"/>
</dbReference>
<keyword evidence="3" id="KW-1185">Reference proteome</keyword>
<organism evidence="2 3">
    <name type="scientific">Roseibium algicola</name>
    <dbReference type="NCBI Taxonomy" id="2857014"/>
    <lineage>
        <taxon>Bacteria</taxon>
        <taxon>Pseudomonadati</taxon>
        <taxon>Pseudomonadota</taxon>
        <taxon>Alphaproteobacteria</taxon>
        <taxon>Hyphomicrobiales</taxon>
        <taxon>Stappiaceae</taxon>
        <taxon>Roseibium</taxon>
    </lineage>
</organism>
<evidence type="ECO:0000313" key="3">
    <source>
        <dbReference type="Proteomes" id="UP000188174"/>
    </source>
</evidence>
<name>A0ABM6IAT5_9HYPH</name>
<feature type="domain" description="YjiS-like" evidence="1">
    <location>
        <begin position="31"/>
        <end position="61"/>
    </location>
</feature>
<evidence type="ECO:0000259" key="1">
    <source>
        <dbReference type="Pfam" id="PF06568"/>
    </source>
</evidence>
<sequence length="82" mass="9511">MSQMSSIETISGRPISRLRIPGGFTKTAFSYLKDWFVRRRTRLELLELSDAALEDLGLTREAALAEAMRPFWDTESRRKGRY</sequence>
<protein>
    <recommendedName>
        <fullName evidence="1">YjiS-like domain-containing protein</fullName>
    </recommendedName>
</protein>
<dbReference type="Proteomes" id="UP000188174">
    <property type="component" value="Chromosome"/>
</dbReference>
<dbReference type="Pfam" id="PF06568">
    <property type="entry name" value="YjiS-like"/>
    <property type="match status" value="1"/>
</dbReference>
<gene>
    <name evidence="2" type="ORF">B0E33_23110</name>
</gene>
<dbReference type="InterPro" id="IPR009506">
    <property type="entry name" value="YjiS-like"/>
</dbReference>